<feature type="region of interest" description="Disordered" evidence="1">
    <location>
        <begin position="69"/>
        <end position="102"/>
    </location>
</feature>
<feature type="chain" id="PRO_5041700361" description="BEN domain-containing protein" evidence="2">
    <location>
        <begin position="19"/>
        <end position="315"/>
    </location>
</feature>
<keyword evidence="2" id="KW-0732">Signal</keyword>
<dbReference type="PROSITE" id="PS51457">
    <property type="entry name" value="BEN"/>
    <property type="match status" value="1"/>
</dbReference>
<dbReference type="Pfam" id="PF10523">
    <property type="entry name" value="BEN"/>
    <property type="match status" value="1"/>
</dbReference>
<feature type="domain" description="BEN" evidence="3">
    <location>
        <begin position="176"/>
        <end position="285"/>
    </location>
</feature>
<evidence type="ECO:0000256" key="2">
    <source>
        <dbReference type="SAM" id="SignalP"/>
    </source>
</evidence>
<dbReference type="GO" id="GO:0000792">
    <property type="term" value="C:heterochromatin"/>
    <property type="evidence" value="ECO:0007669"/>
    <property type="project" value="InterPro"/>
</dbReference>
<accession>A0AA88YTW1</accession>
<evidence type="ECO:0000313" key="4">
    <source>
        <dbReference type="EMBL" id="KAK3107503.1"/>
    </source>
</evidence>
<name>A0AA88YTW1_PINIB</name>
<evidence type="ECO:0000259" key="3">
    <source>
        <dbReference type="PROSITE" id="PS51457"/>
    </source>
</evidence>
<dbReference type="AlphaFoldDB" id="A0AA88YTW1"/>
<dbReference type="Proteomes" id="UP001186944">
    <property type="component" value="Unassembled WGS sequence"/>
</dbReference>
<protein>
    <recommendedName>
        <fullName evidence="3">BEN domain-containing protein</fullName>
    </recommendedName>
</protein>
<feature type="compositionally biased region" description="Polar residues" evidence="1">
    <location>
        <begin position="74"/>
        <end position="88"/>
    </location>
</feature>
<gene>
    <name evidence="4" type="ORF">FSP39_016062</name>
</gene>
<dbReference type="PANTHER" id="PTHR28665">
    <property type="entry name" value="BEN DOMAIN-CONTAINING PROTEIN 3"/>
    <property type="match status" value="1"/>
</dbReference>
<evidence type="ECO:0000256" key="1">
    <source>
        <dbReference type="SAM" id="MobiDB-lite"/>
    </source>
</evidence>
<dbReference type="EMBL" id="VSWD01000002">
    <property type="protein sequence ID" value="KAK3107503.1"/>
    <property type="molecule type" value="Genomic_DNA"/>
</dbReference>
<dbReference type="PANTHER" id="PTHR28665:SF1">
    <property type="entry name" value="BEN DOMAIN-CONTAINING PROTEIN 3"/>
    <property type="match status" value="1"/>
</dbReference>
<dbReference type="GO" id="GO:0000183">
    <property type="term" value="P:rDNA heterochromatin formation"/>
    <property type="evidence" value="ECO:0007669"/>
    <property type="project" value="InterPro"/>
</dbReference>
<reference evidence="4" key="1">
    <citation type="submission" date="2019-08" db="EMBL/GenBank/DDBJ databases">
        <title>The improved chromosome-level genome for the pearl oyster Pinctada fucata martensii using PacBio sequencing and Hi-C.</title>
        <authorList>
            <person name="Zheng Z."/>
        </authorList>
    </citation>
    <scope>NUCLEOTIDE SEQUENCE</scope>
    <source>
        <strain evidence="4">ZZ-2019</strain>
        <tissue evidence="4">Adductor muscle</tissue>
    </source>
</reference>
<proteinExistence type="predicted"/>
<evidence type="ECO:0000313" key="5">
    <source>
        <dbReference type="Proteomes" id="UP001186944"/>
    </source>
</evidence>
<feature type="signal peptide" evidence="2">
    <location>
        <begin position="1"/>
        <end position="18"/>
    </location>
</feature>
<dbReference type="GO" id="GO:0000122">
    <property type="term" value="P:negative regulation of transcription by RNA polymerase II"/>
    <property type="evidence" value="ECO:0007669"/>
    <property type="project" value="TreeGrafter"/>
</dbReference>
<dbReference type="InterPro" id="IPR018379">
    <property type="entry name" value="BEN_domain"/>
</dbReference>
<dbReference type="InterPro" id="IPR033583">
    <property type="entry name" value="BEND3"/>
</dbReference>
<comment type="caution">
    <text evidence="4">The sequence shown here is derived from an EMBL/GenBank/DDBJ whole genome shotgun (WGS) entry which is preliminary data.</text>
</comment>
<organism evidence="4 5">
    <name type="scientific">Pinctada imbricata</name>
    <name type="common">Atlantic pearl-oyster</name>
    <name type="synonym">Pinctada martensii</name>
    <dbReference type="NCBI Taxonomy" id="66713"/>
    <lineage>
        <taxon>Eukaryota</taxon>
        <taxon>Metazoa</taxon>
        <taxon>Spiralia</taxon>
        <taxon>Lophotrochozoa</taxon>
        <taxon>Mollusca</taxon>
        <taxon>Bivalvia</taxon>
        <taxon>Autobranchia</taxon>
        <taxon>Pteriomorphia</taxon>
        <taxon>Pterioida</taxon>
        <taxon>Pterioidea</taxon>
        <taxon>Pteriidae</taxon>
        <taxon>Pinctada</taxon>
    </lineage>
</organism>
<keyword evidence="5" id="KW-1185">Reference proteome</keyword>
<sequence length="315" mass="34866">MIFHINFIILQTVVKNLATVIGRGSPAPSNSVADPPVPPVPAPASPAVPLLPSSVPAISTPTPASPLLRDVFTFTGSPEPHTTPTPSVLPSMHTSTPITTPRSSTMVLSKFQSQMMRMMGEISRKQDVILRRLSTLENAHSTILSSVQRLQATQADQTPSIPTVAPDTDHALDSIPEPHRIEMETLRGINSRSFGAGNFAKRLTVRLFPELFGVDDLRLQYSFYGGGCNRKKPLELQRREVIRTYVCHFYPECRPTDTWNAMVVTKINEGLRRPTEKKSRPRKRPSATVIDIPVPPQCDDPIETFVDNGLEYTRL</sequence>
<dbReference type="GO" id="GO:0000182">
    <property type="term" value="F:rDNA binding"/>
    <property type="evidence" value="ECO:0007669"/>
    <property type="project" value="TreeGrafter"/>
</dbReference>